<dbReference type="VEuPathDB" id="FungiDB:FUN_021897"/>
<feature type="region of interest" description="Disordered" evidence="2">
    <location>
        <begin position="215"/>
        <end position="247"/>
    </location>
</feature>
<feature type="coiled-coil region" evidence="1">
    <location>
        <begin position="160"/>
        <end position="208"/>
    </location>
</feature>
<accession>A0A2I1GYV2</accession>
<reference evidence="3 4" key="1">
    <citation type="submission" date="2015-10" db="EMBL/GenBank/DDBJ databases">
        <title>Genome analyses suggest a sexual origin of heterokaryosis in a supposedly ancient asexual fungus.</title>
        <authorList>
            <person name="Ropars J."/>
            <person name="Sedzielewska K."/>
            <person name="Noel J."/>
            <person name="Charron P."/>
            <person name="Farinelli L."/>
            <person name="Marton T."/>
            <person name="Kruger M."/>
            <person name="Pelin A."/>
            <person name="Brachmann A."/>
            <person name="Corradi N."/>
        </authorList>
    </citation>
    <scope>NUCLEOTIDE SEQUENCE [LARGE SCALE GENOMIC DNA]</scope>
    <source>
        <strain evidence="3 4">A4</strain>
    </source>
</reference>
<dbReference type="Proteomes" id="UP000234323">
    <property type="component" value="Unassembled WGS sequence"/>
</dbReference>
<dbReference type="EMBL" id="LLXI01001071">
    <property type="protein sequence ID" value="PKY51734.1"/>
    <property type="molecule type" value="Genomic_DNA"/>
</dbReference>
<dbReference type="VEuPathDB" id="FungiDB:RhiirA1_535781"/>
<evidence type="ECO:0000313" key="3">
    <source>
        <dbReference type="EMBL" id="PKY51734.1"/>
    </source>
</evidence>
<dbReference type="VEuPathDB" id="FungiDB:RhiirFUN_013998"/>
<dbReference type="VEuPathDB" id="FungiDB:FUN_016162"/>
<evidence type="ECO:0000256" key="1">
    <source>
        <dbReference type="SAM" id="Coils"/>
    </source>
</evidence>
<sequence length="462" mass="54590">MYRLISGGGQRPIRISSFFDIREGFAGLELEYLRDFYEAEEKNEQISLAEQEKLHLEEEKLANLPPGRFFKSYYSERCTEKRHYNMFRAYIFTIKLGGNNIKSILEKIFRENLSEGAAKKDTATTIGPIRGPVLMRDGKEIPIGWEEEKKLLIELKDVRIHELEEEVELFKRYNNNAEEKIESLKKEIKIAEERIILLENDARKFSESEKKITSEIATSKSKTKSHDRHQKSKKKKSSTREINKGKITEIPVQTTSDDDYLGKHFAEQSRDLKYWKDNDIYEMLEKVGYIERLEVKWNYKYRTVRARIRLTKEMEEIFLKGGSNIALTKNERTYFFRMFDAELNATEIKKRYDWQAYKKLNEESMKKEHEIIKDYNKNLGGHFAKIIKINKIKYILIYFNNESDLLKAIYRSTMEEDLGKGLQIKSQDELIGKEGQHLDLTKGYADKRGIFGCYLGYFHQKV</sequence>
<dbReference type="AlphaFoldDB" id="A0A2I1GYV2"/>
<organism evidence="3 4">
    <name type="scientific">Rhizophagus irregularis</name>
    <dbReference type="NCBI Taxonomy" id="588596"/>
    <lineage>
        <taxon>Eukaryota</taxon>
        <taxon>Fungi</taxon>
        <taxon>Fungi incertae sedis</taxon>
        <taxon>Mucoromycota</taxon>
        <taxon>Glomeromycotina</taxon>
        <taxon>Glomeromycetes</taxon>
        <taxon>Glomerales</taxon>
        <taxon>Glomeraceae</taxon>
        <taxon>Rhizophagus</taxon>
    </lineage>
</organism>
<name>A0A2I1GYV2_9GLOM</name>
<feature type="compositionally biased region" description="Basic and acidic residues" evidence="2">
    <location>
        <begin position="238"/>
        <end position="247"/>
    </location>
</feature>
<proteinExistence type="predicted"/>
<evidence type="ECO:0000256" key="2">
    <source>
        <dbReference type="SAM" id="MobiDB-lite"/>
    </source>
</evidence>
<protein>
    <submittedName>
        <fullName evidence="3">Uncharacterized protein</fullName>
    </submittedName>
</protein>
<keyword evidence="1" id="KW-0175">Coiled coil</keyword>
<keyword evidence="4" id="KW-1185">Reference proteome</keyword>
<evidence type="ECO:0000313" key="4">
    <source>
        <dbReference type="Proteomes" id="UP000234323"/>
    </source>
</evidence>
<comment type="caution">
    <text evidence="3">The sequence shown here is derived from an EMBL/GenBank/DDBJ whole genome shotgun (WGS) entry which is preliminary data.</text>
</comment>
<gene>
    <name evidence="3" type="ORF">RhiirA4_446944</name>
</gene>
<feature type="compositionally biased region" description="Basic residues" evidence="2">
    <location>
        <begin position="221"/>
        <end position="237"/>
    </location>
</feature>